<protein>
    <submittedName>
        <fullName evidence="1">Uncharacterized protein</fullName>
    </submittedName>
</protein>
<proteinExistence type="predicted"/>
<feature type="non-terminal residue" evidence="1">
    <location>
        <position position="1"/>
    </location>
</feature>
<dbReference type="EMBL" id="ASHM01125955">
    <property type="protein sequence ID" value="PNX58035.1"/>
    <property type="molecule type" value="Genomic_DNA"/>
</dbReference>
<evidence type="ECO:0000313" key="2">
    <source>
        <dbReference type="Proteomes" id="UP000236291"/>
    </source>
</evidence>
<sequence>REDFDPVTAAL</sequence>
<organism evidence="1 2">
    <name type="scientific">Trifolium pratense</name>
    <name type="common">Red clover</name>
    <dbReference type="NCBI Taxonomy" id="57577"/>
    <lineage>
        <taxon>Eukaryota</taxon>
        <taxon>Viridiplantae</taxon>
        <taxon>Streptophyta</taxon>
        <taxon>Embryophyta</taxon>
        <taxon>Tracheophyta</taxon>
        <taxon>Spermatophyta</taxon>
        <taxon>Magnoliopsida</taxon>
        <taxon>eudicotyledons</taxon>
        <taxon>Gunneridae</taxon>
        <taxon>Pentapetalae</taxon>
        <taxon>rosids</taxon>
        <taxon>fabids</taxon>
        <taxon>Fabales</taxon>
        <taxon>Fabaceae</taxon>
        <taxon>Papilionoideae</taxon>
        <taxon>50 kb inversion clade</taxon>
        <taxon>NPAAA clade</taxon>
        <taxon>Hologalegina</taxon>
        <taxon>IRL clade</taxon>
        <taxon>Trifolieae</taxon>
        <taxon>Trifolium</taxon>
    </lineage>
</organism>
<evidence type="ECO:0000313" key="1">
    <source>
        <dbReference type="EMBL" id="PNX58035.1"/>
    </source>
</evidence>
<dbReference type="Proteomes" id="UP000236291">
    <property type="component" value="Unassembled WGS sequence"/>
</dbReference>
<comment type="caution">
    <text evidence="1">The sequence shown here is derived from an EMBL/GenBank/DDBJ whole genome shotgun (WGS) entry which is preliminary data.</text>
</comment>
<reference evidence="1 2" key="1">
    <citation type="journal article" date="2014" name="Am. J. Bot.">
        <title>Genome assembly and annotation for red clover (Trifolium pratense; Fabaceae).</title>
        <authorList>
            <person name="Istvanek J."/>
            <person name="Jaros M."/>
            <person name="Krenek A."/>
            <person name="Repkova J."/>
        </authorList>
    </citation>
    <scope>NUCLEOTIDE SEQUENCE [LARGE SCALE GENOMIC DNA]</scope>
    <source>
        <strain evidence="2">cv. Tatra</strain>
        <tissue evidence="1">Young leaves</tissue>
    </source>
</reference>
<accession>A0A2K3JVG0</accession>
<gene>
    <name evidence="1" type="ORF">L195_g058991</name>
</gene>
<name>A0A2K3JVG0_TRIPR</name>
<reference evidence="1 2" key="2">
    <citation type="journal article" date="2017" name="Front. Plant Sci.">
        <title>Gene Classification and Mining of Molecular Markers Useful in Red Clover (Trifolium pratense) Breeding.</title>
        <authorList>
            <person name="Istvanek J."/>
            <person name="Dluhosova J."/>
            <person name="Dluhos P."/>
            <person name="Patkova L."/>
            <person name="Nedelnik J."/>
            <person name="Repkova J."/>
        </authorList>
    </citation>
    <scope>NUCLEOTIDE SEQUENCE [LARGE SCALE GENOMIC DNA]</scope>
    <source>
        <strain evidence="2">cv. Tatra</strain>
        <tissue evidence="1">Young leaves</tissue>
    </source>
</reference>